<dbReference type="Pfam" id="PF00560">
    <property type="entry name" value="LRR_1"/>
    <property type="match status" value="1"/>
</dbReference>
<dbReference type="InterPro" id="IPR032675">
    <property type="entry name" value="LRR_dom_sf"/>
</dbReference>
<dbReference type="PRINTS" id="PR01217">
    <property type="entry name" value="PRICHEXTENSN"/>
</dbReference>
<evidence type="ECO:0000256" key="6">
    <source>
        <dbReference type="ARBA" id="ARBA00022737"/>
    </source>
</evidence>
<feature type="domain" description="Leucine-rich repeat-containing N-terminal plant-type" evidence="12">
    <location>
        <begin position="78"/>
        <end position="111"/>
    </location>
</feature>
<evidence type="ECO:0000256" key="5">
    <source>
        <dbReference type="ARBA" id="ARBA00022729"/>
    </source>
</evidence>
<evidence type="ECO:0000313" key="13">
    <source>
        <dbReference type="EMBL" id="OAY77517.1"/>
    </source>
</evidence>
<keyword evidence="6" id="KW-0677">Repeat</keyword>
<dbReference type="STRING" id="4615.A0A199VK25"/>
<keyword evidence="8" id="KW-0961">Cell wall biogenesis/degradation</keyword>
<evidence type="ECO:0000256" key="3">
    <source>
        <dbReference type="ARBA" id="ARBA00022525"/>
    </source>
</evidence>
<dbReference type="PANTHER" id="PTHR32093">
    <property type="entry name" value="LEUCINE-RICH REPEAT EXTENSIN-LIKE PROTEIN 3-RELATED"/>
    <property type="match status" value="1"/>
</dbReference>
<dbReference type="InterPro" id="IPR051582">
    <property type="entry name" value="LRR_extensin-like_regulator"/>
</dbReference>
<keyword evidence="3" id="KW-0964">Secreted</keyword>
<dbReference type="InterPro" id="IPR001611">
    <property type="entry name" value="Leu-rich_rpt"/>
</dbReference>
<sequence>MEASPLSSLPFLLLLLLLSAAGLLSLTSALSDAETVFIARRQLLTFHEHSGDLPEDFEFGVQIDTPFPNQRLRRAYIALQAWKHAIYSDPSNFTGNWSGADVCSYAGVFCSPALDDPSLTVVSGVDLNGADIAGYLPAELGLLTDLALFHINSNRFCGIIPKSFSRLVLMYELDVSNNLFVGPFPVVLDVSHNVLTGVVPEGLCRLPRLANFSFSYNYFKGEAEACTPVPRSEVLFDDKSNCLGSSRPNQKSAKECAPVISRPVDCSRSKCSSSPSRSAPSPKPLTPSHKPSPKPIQPPKPTPKPSPKTVAPSPKPTPTPSPKHQYSPPPPSQQTLRQTGPSPPLVFSSPPPPPQRPLDPKKSFHSPPPPPQFTPPMIPQHSPLPATASSTDTSDSPLLLTSSLPTSRHSTSHLLPVTPTSSPVHSHSSVTHHHPVVSSPPPIVFSCHHHITIVKSPPQLNPHLL</sequence>
<name>A0A199VK25_ANACO</name>
<keyword evidence="5 11" id="KW-0732">Signal</keyword>
<dbReference type="Gene3D" id="3.80.10.10">
    <property type="entry name" value="Ribonuclease Inhibitor"/>
    <property type="match status" value="1"/>
</dbReference>
<evidence type="ECO:0000256" key="7">
    <source>
        <dbReference type="ARBA" id="ARBA00023278"/>
    </source>
</evidence>
<feature type="region of interest" description="Disordered" evidence="10">
    <location>
        <begin position="264"/>
        <end position="435"/>
    </location>
</feature>
<dbReference type="GO" id="GO:0071555">
    <property type="term" value="P:cell wall organization"/>
    <property type="evidence" value="ECO:0007669"/>
    <property type="project" value="UniProtKB-KW"/>
</dbReference>
<evidence type="ECO:0000259" key="12">
    <source>
        <dbReference type="Pfam" id="PF08263"/>
    </source>
</evidence>
<gene>
    <name evidence="13" type="ORF">ACMD2_21618</name>
</gene>
<evidence type="ECO:0000256" key="9">
    <source>
        <dbReference type="ARBA" id="ARBA00041871"/>
    </source>
</evidence>
<accession>A0A199VK25</accession>
<feature type="compositionally biased region" description="Low complexity" evidence="10">
    <location>
        <begin position="269"/>
        <end position="280"/>
    </location>
</feature>
<feature type="compositionally biased region" description="Pro residues" evidence="10">
    <location>
        <begin position="341"/>
        <end position="357"/>
    </location>
</feature>
<feature type="compositionally biased region" description="Low complexity" evidence="10">
    <location>
        <begin position="379"/>
        <end position="429"/>
    </location>
</feature>
<evidence type="ECO:0000256" key="11">
    <source>
        <dbReference type="SAM" id="SignalP"/>
    </source>
</evidence>
<organism evidence="13 14">
    <name type="scientific">Ananas comosus</name>
    <name type="common">Pineapple</name>
    <name type="synonym">Ananas ananas</name>
    <dbReference type="NCBI Taxonomy" id="4615"/>
    <lineage>
        <taxon>Eukaryota</taxon>
        <taxon>Viridiplantae</taxon>
        <taxon>Streptophyta</taxon>
        <taxon>Embryophyta</taxon>
        <taxon>Tracheophyta</taxon>
        <taxon>Spermatophyta</taxon>
        <taxon>Magnoliopsida</taxon>
        <taxon>Liliopsida</taxon>
        <taxon>Poales</taxon>
        <taxon>Bromeliaceae</taxon>
        <taxon>Bromelioideae</taxon>
        <taxon>Ananas</taxon>
    </lineage>
</organism>
<dbReference type="AlphaFoldDB" id="A0A199VK25"/>
<evidence type="ECO:0000256" key="8">
    <source>
        <dbReference type="ARBA" id="ARBA00023316"/>
    </source>
</evidence>
<dbReference type="PANTHER" id="PTHR32093:SF124">
    <property type="entry name" value="POLLEN-SPECIFIC LEUCINE-RICH REPEAT EXTENSIN-LIKE PROTEIN 1"/>
    <property type="match status" value="1"/>
</dbReference>
<evidence type="ECO:0000256" key="2">
    <source>
        <dbReference type="ARBA" id="ARBA00022512"/>
    </source>
</evidence>
<dbReference type="Pfam" id="PF08263">
    <property type="entry name" value="LRRNT_2"/>
    <property type="match status" value="1"/>
</dbReference>
<evidence type="ECO:0000256" key="10">
    <source>
        <dbReference type="SAM" id="MobiDB-lite"/>
    </source>
</evidence>
<feature type="compositionally biased region" description="Pro residues" evidence="10">
    <location>
        <begin position="313"/>
        <end position="332"/>
    </location>
</feature>
<feature type="compositionally biased region" description="Pro residues" evidence="10">
    <location>
        <begin position="366"/>
        <end position="378"/>
    </location>
</feature>
<dbReference type="Proteomes" id="UP000092600">
    <property type="component" value="Unassembled WGS sequence"/>
</dbReference>
<keyword evidence="2" id="KW-0134">Cell wall</keyword>
<dbReference type="InterPro" id="IPR013210">
    <property type="entry name" value="LRR_N_plant-typ"/>
</dbReference>
<keyword evidence="4" id="KW-0433">Leucine-rich repeat</keyword>
<feature type="chain" id="PRO_5008508346" description="Cell wall hydroxyproline-rich glycoprotein" evidence="11">
    <location>
        <begin position="30"/>
        <end position="465"/>
    </location>
</feature>
<dbReference type="SUPFAM" id="SSF52058">
    <property type="entry name" value="L domain-like"/>
    <property type="match status" value="1"/>
</dbReference>
<keyword evidence="7" id="KW-0379">Hydroxylation</keyword>
<feature type="signal peptide" evidence="11">
    <location>
        <begin position="1"/>
        <end position="29"/>
    </location>
</feature>
<proteinExistence type="predicted"/>
<reference evidence="13 14" key="1">
    <citation type="journal article" date="2016" name="DNA Res.">
        <title>The draft genome of MD-2 pineapple using hybrid error correction of long reads.</title>
        <authorList>
            <person name="Redwan R.M."/>
            <person name="Saidin A."/>
            <person name="Kumar S.V."/>
        </authorList>
    </citation>
    <scope>NUCLEOTIDE SEQUENCE [LARGE SCALE GENOMIC DNA]</scope>
    <source>
        <strain evidence="14">cv. MD2</strain>
        <tissue evidence="13">Leaf</tissue>
    </source>
</reference>
<evidence type="ECO:0000313" key="14">
    <source>
        <dbReference type="Proteomes" id="UP000092600"/>
    </source>
</evidence>
<comment type="caution">
    <text evidence="13">The sequence shown here is derived from an EMBL/GenBank/DDBJ whole genome shotgun (WGS) entry which is preliminary data.</text>
</comment>
<dbReference type="EMBL" id="LSRQ01001520">
    <property type="protein sequence ID" value="OAY77517.1"/>
    <property type="molecule type" value="Genomic_DNA"/>
</dbReference>
<comment type="subcellular location">
    <subcellularLocation>
        <location evidence="1">Secreted</location>
        <location evidence="1">Cell wall</location>
    </subcellularLocation>
</comment>
<evidence type="ECO:0000256" key="4">
    <source>
        <dbReference type="ARBA" id="ARBA00022614"/>
    </source>
</evidence>
<evidence type="ECO:0000256" key="1">
    <source>
        <dbReference type="ARBA" id="ARBA00004191"/>
    </source>
</evidence>
<protein>
    <recommendedName>
        <fullName evidence="9">Cell wall hydroxyproline-rich glycoprotein</fullName>
    </recommendedName>
</protein>
<feature type="compositionally biased region" description="Pro residues" evidence="10">
    <location>
        <begin position="293"/>
        <end position="306"/>
    </location>
</feature>